<dbReference type="PROSITE" id="PS50048">
    <property type="entry name" value="ZN2_CY6_FUNGAL_2"/>
    <property type="match status" value="1"/>
</dbReference>
<gene>
    <name evidence="8" type="ORF">L228DRAFT_268500</name>
</gene>
<dbReference type="Pfam" id="PF04082">
    <property type="entry name" value="Fungal_trans"/>
    <property type="match status" value="1"/>
</dbReference>
<dbReference type="InterPro" id="IPR036864">
    <property type="entry name" value="Zn2-C6_fun-type_DNA-bd_sf"/>
</dbReference>
<reference evidence="8 9" key="1">
    <citation type="journal article" date="2016" name="Fungal Biol.">
        <title>The genome of Xylona heveae provides a window into fungal endophytism.</title>
        <authorList>
            <person name="Gazis R."/>
            <person name="Kuo A."/>
            <person name="Riley R."/>
            <person name="LaButti K."/>
            <person name="Lipzen A."/>
            <person name="Lin J."/>
            <person name="Amirebrahimi M."/>
            <person name="Hesse C.N."/>
            <person name="Spatafora J.W."/>
            <person name="Henrissat B."/>
            <person name="Hainaut M."/>
            <person name="Grigoriev I.V."/>
            <person name="Hibbett D.S."/>
        </authorList>
    </citation>
    <scope>NUCLEOTIDE SEQUENCE [LARGE SCALE GENOMIC DNA]</scope>
    <source>
        <strain evidence="8 9">TC161</strain>
    </source>
</reference>
<dbReference type="OrthoDB" id="3862662at2759"/>
<dbReference type="CDD" id="cd00067">
    <property type="entry name" value="GAL4"/>
    <property type="match status" value="1"/>
</dbReference>
<name>A0A165GBR1_XYLHT</name>
<evidence type="ECO:0000313" key="9">
    <source>
        <dbReference type="Proteomes" id="UP000076632"/>
    </source>
</evidence>
<comment type="subcellular location">
    <subcellularLocation>
        <location evidence="1">Nucleus</location>
    </subcellularLocation>
</comment>
<keyword evidence="4" id="KW-0804">Transcription</keyword>
<dbReference type="CDD" id="cd12148">
    <property type="entry name" value="fungal_TF_MHR"/>
    <property type="match status" value="1"/>
</dbReference>
<dbReference type="GO" id="GO:0003677">
    <property type="term" value="F:DNA binding"/>
    <property type="evidence" value="ECO:0007669"/>
    <property type="project" value="InterPro"/>
</dbReference>
<dbReference type="GeneID" id="28900280"/>
<dbReference type="InterPro" id="IPR050815">
    <property type="entry name" value="TF_fung"/>
</dbReference>
<evidence type="ECO:0000256" key="3">
    <source>
        <dbReference type="ARBA" id="ARBA00023015"/>
    </source>
</evidence>
<evidence type="ECO:0000313" key="8">
    <source>
        <dbReference type="EMBL" id="KZF21996.1"/>
    </source>
</evidence>
<keyword evidence="5" id="KW-0539">Nucleus</keyword>
<proteinExistence type="predicted"/>
<dbReference type="EMBL" id="KV407459">
    <property type="protein sequence ID" value="KZF21996.1"/>
    <property type="molecule type" value="Genomic_DNA"/>
</dbReference>
<dbReference type="GO" id="GO:0008270">
    <property type="term" value="F:zinc ion binding"/>
    <property type="evidence" value="ECO:0007669"/>
    <property type="project" value="InterPro"/>
</dbReference>
<dbReference type="PANTHER" id="PTHR47338:SF20">
    <property type="entry name" value="ZN(II)2CYS6 TRANSCRIPTION FACTOR (EUROFUNG)"/>
    <property type="match status" value="1"/>
</dbReference>
<keyword evidence="9" id="KW-1185">Reference proteome</keyword>
<dbReference type="PROSITE" id="PS00463">
    <property type="entry name" value="ZN2_CY6_FUNGAL_1"/>
    <property type="match status" value="1"/>
</dbReference>
<dbReference type="AlphaFoldDB" id="A0A165GBR1"/>
<organism evidence="8 9">
    <name type="scientific">Xylona heveae (strain CBS 132557 / TC161)</name>
    <dbReference type="NCBI Taxonomy" id="1328760"/>
    <lineage>
        <taxon>Eukaryota</taxon>
        <taxon>Fungi</taxon>
        <taxon>Dikarya</taxon>
        <taxon>Ascomycota</taxon>
        <taxon>Pezizomycotina</taxon>
        <taxon>Xylonomycetes</taxon>
        <taxon>Xylonales</taxon>
        <taxon>Xylonaceae</taxon>
        <taxon>Xylona</taxon>
    </lineage>
</organism>
<protein>
    <recommendedName>
        <fullName evidence="7">Zn(2)-C6 fungal-type domain-containing protein</fullName>
    </recommendedName>
</protein>
<dbReference type="InterPro" id="IPR007219">
    <property type="entry name" value="XnlR_reg_dom"/>
</dbReference>
<feature type="domain" description="Zn(2)-C6 fungal-type" evidence="7">
    <location>
        <begin position="22"/>
        <end position="52"/>
    </location>
</feature>
<evidence type="ECO:0000259" key="7">
    <source>
        <dbReference type="PROSITE" id="PS50048"/>
    </source>
</evidence>
<dbReference type="Proteomes" id="UP000076632">
    <property type="component" value="Unassembled WGS sequence"/>
</dbReference>
<dbReference type="SUPFAM" id="SSF57701">
    <property type="entry name" value="Zn2/Cys6 DNA-binding domain"/>
    <property type="match status" value="1"/>
</dbReference>
<dbReference type="InterPro" id="IPR001138">
    <property type="entry name" value="Zn2Cys6_DnaBD"/>
</dbReference>
<sequence>MLRTNYRERSRSPDAERRALQACASCRKQKRKCDKGLPGCGLCHRLGRVCDYSDSPPAPTGDDFQFLLQKIQDLENRLSDSTRDTTPHPVPQLPYTPPSLAVSDRASTGDSTRSSGEGRKAFTHAPLFFLDASVFSYRDCGIPKPLVTANAEILDLLGGSAETQAVAATYFATVHKWFPFVSKIRFHCRLSEPLSATEMDHALLCLCMKLIVQIPDSSDGPDHVLYETAKRLCHSMESTCLPSLQFLQALLLLALYEIGHAIYPAAYLSVGHCARLGQAMGLHRKDAARMLPKPKAWTEMEERRRVWWAAIILDRYVSIGNHGPPLATEDPNKDDYLPVDDISFDLGEMSANETLYVSSSTSIRASPFARTCQAAHLMGRVVRHMNDRNMEPSFRYAEANQLERTLRAFSSLLLVEQDPTSFAPLGICYSTLLTLCDTYSCAEMGDPEGTAGKLHMQEIAISGLRATSQGVLGLSQCLKACIRANGSMSVTPFLADCLYQGAANYAWYAGESGSTEYTEPRNQIREALVMLDKRWKLGGEYVKILYNFWEQ</sequence>
<dbReference type="STRING" id="1328760.A0A165GBR1"/>
<accession>A0A165GBR1</accession>
<feature type="region of interest" description="Disordered" evidence="6">
    <location>
        <begin position="78"/>
        <end position="118"/>
    </location>
</feature>
<evidence type="ECO:0000256" key="4">
    <source>
        <dbReference type="ARBA" id="ARBA00023163"/>
    </source>
</evidence>
<keyword evidence="2" id="KW-0479">Metal-binding</keyword>
<feature type="compositionally biased region" description="Pro residues" evidence="6">
    <location>
        <begin position="88"/>
        <end position="97"/>
    </location>
</feature>
<dbReference type="SMART" id="SM00906">
    <property type="entry name" value="Fungal_trans"/>
    <property type="match status" value="1"/>
</dbReference>
<evidence type="ECO:0000256" key="2">
    <source>
        <dbReference type="ARBA" id="ARBA00022723"/>
    </source>
</evidence>
<evidence type="ECO:0000256" key="5">
    <source>
        <dbReference type="ARBA" id="ARBA00023242"/>
    </source>
</evidence>
<evidence type="ECO:0000256" key="6">
    <source>
        <dbReference type="SAM" id="MobiDB-lite"/>
    </source>
</evidence>
<dbReference type="RefSeq" id="XP_018187551.1">
    <property type="nucleotide sequence ID" value="XM_018335143.1"/>
</dbReference>
<dbReference type="GO" id="GO:0006351">
    <property type="term" value="P:DNA-templated transcription"/>
    <property type="evidence" value="ECO:0007669"/>
    <property type="project" value="InterPro"/>
</dbReference>
<dbReference type="OMA" id="AANYAWY"/>
<dbReference type="Gene3D" id="4.10.240.10">
    <property type="entry name" value="Zn(2)-C6 fungal-type DNA-binding domain"/>
    <property type="match status" value="1"/>
</dbReference>
<evidence type="ECO:0000256" key="1">
    <source>
        <dbReference type="ARBA" id="ARBA00004123"/>
    </source>
</evidence>
<dbReference type="GO" id="GO:0005634">
    <property type="term" value="C:nucleus"/>
    <property type="evidence" value="ECO:0007669"/>
    <property type="project" value="UniProtKB-SubCell"/>
</dbReference>
<dbReference type="Pfam" id="PF00172">
    <property type="entry name" value="Zn_clus"/>
    <property type="match status" value="1"/>
</dbReference>
<feature type="compositionally biased region" description="Polar residues" evidence="6">
    <location>
        <begin position="105"/>
        <end position="115"/>
    </location>
</feature>
<keyword evidence="3" id="KW-0805">Transcription regulation</keyword>
<dbReference type="PANTHER" id="PTHR47338">
    <property type="entry name" value="ZN(II)2CYS6 TRANSCRIPTION FACTOR (EUROFUNG)-RELATED"/>
    <property type="match status" value="1"/>
</dbReference>
<dbReference type="GO" id="GO:0000981">
    <property type="term" value="F:DNA-binding transcription factor activity, RNA polymerase II-specific"/>
    <property type="evidence" value="ECO:0007669"/>
    <property type="project" value="InterPro"/>
</dbReference>
<dbReference type="InParanoid" id="A0A165GBR1"/>
<dbReference type="SMART" id="SM00066">
    <property type="entry name" value="GAL4"/>
    <property type="match status" value="1"/>
</dbReference>